<evidence type="ECO:0000313" key="3">
    <source>
        <dbReference type="Proteomes" id="UP000617628"/>
    </source>
</evidence>
<dbReference type="InterPro" id="IPR029062">
    <property type="entry name" value="Class_I_gatase-like"/>
</dbReference>
<sequence length="310" mass="35079">MSCIVCADTENNMDVKEGLGKRIVFIAGPDSHSYGMHDFRGGVRYLAHCLRGSVSDLVVDIHEGGWPEDFDFFDGADAVVVYSDGLHKHILEDSHMIQLKELHDRGVGLGVMHYACAFEKGARGDRILECIGGYYETYWSVNPHWEAEFLTIPDHEVNRGVEPFVIDDEWYYNMRFREDMTGVTPLLTAVPPDKTRQRKHGPHWGNPFVSAQSGRPEHVAWVADNGEKGRGFAITGLHHYWNLGHSEMRGLVLNACAWLAGIEIPEEGVVSENPSLEFLESMNPGVPDAKWANGRRTLWEAKFREWNRTE</sequence>
<evidence type="ECO:0000259" key="1">
    <source>
        <dbReference type="Pfam" id="PF06283"/>
    </source>
</evidence>
<proteinExistence type="predicted"/>
<dbReference type="Gene3D" id="3.40.50.880">
    <property type="match status" value="1"/>
</dbReference>
<dbReference type="Pfam" id="PF06283">
    <property type="entry name" value="ThuA"/>
    <property type="match status" value="1"/>
</dbReference>
<gene>
    <name evidence="2" type="ORF">JIN87_11260</name>
</gene>
<dbReference type="EMBL" id="JAENIL010000018">
    <property type="protein sequence ID" value="MBK1877447.1"/>
    <property type="molecule type" value="Genomic_DNA"/>
</dbReference>
<protein>
    <submittedName>
        <fullName evidence="2">ThuA domain-containing protein</fullName>
    </submittedName>
</protein>
<organism evidence="2 3">
    <name type="scientific">Pelagicoccus mobilis</name>
    <dbReference type="NCBI Taxonomy" id="415221"/>
    <lineage>
        <taxon>Bacteria</taxon>
        <taxon>Pseudomonadati</taxon>
        <taxon>Verrucomicrobiota</taxon>
        <taxon>Opitutia</taxon>
        <taxon>Puniceicoccales</taxon>
        <taxon>Pelagicoccaceae</taxon>
        <taxon>Pelagicoccus</taxon>
    </lineage>
</organism>
<keyword evidence="3" id="KW-1185">Reference proteome</keyword>
<reference evidence="2" key="1">
    <citation type="submission" date="2021-01" db="EMBL/GenBank/DDBJ databases">
        <title>Modified the classification status of verrucomicrobia.</title>
        <authorList>
            <person name="Feng X."/>
        </authorList>
    </citation>
    <scope>NUCLEOTIDE SEQUENCE</scope>
    <source>
        <strain evidence="2">KCTC 13126</strain>
    </source>
</reference>
<dbReference type="AlphaFoldDB" id="A0A934VPM5"/>
<dbReference type="RefSeq" id="WP_200355662.1">
    <property type="nucleotide sequence ID" value="NZ_JAENIL010000018.1"/>
</dbReference>
<dbReference type="Proteomes" id="UP000617628">
    <property type="component" value="Unassembled WGS sequence"/>
</dbReference>
<evidence type="ECO:0000313" key="2">
    <source>
        <dbReference type="EMBL" id="MBK1877447.1"/>
    </source>
</evidence>
<name>A0A934VPM5_9BACT</name>
<dbReference type="SUPFAM" id="SSF52317">
    <property type="entry name" value="Class I glutamine amidotransferase-like"/>
    <property type="match status" value="1"/>
</dbReference>
<feature type="domain" description="ThuA-like" evidence="1">
    <location>
        <begin position="75"/>
        <end position="258"/>
    </location>
</feature>
<accession>A0A934VPM5</accession>
<dbReference type="InterPro" id="IPR029010">
    <property type="entry name" value="ThuA-like"/>
</dbReference>
<comment type="caution">
    <text evidence="2">The sequence shown here is derived from an EMBL/GenBank/DDBJ whole genome shotgun (WGS) entry which is preliminary data.</text>
</comment>